<sequence>MSVPEDAFHKRIVVGVDIGMTFIGAAFDKLKPVVIRKWPGAHGVENKVPTTLEYRAGLRISSWGFGRPPPSLEAVKDSLKSYLDKAFPIERDKKRELASTTLARSKAESITPASPRFAPRSTQNRELHMVLGGNTIQACADTGSDENIMSAELAGNLNLRVHKGAGDRPRFKLGNGEIIRATGRVEIGCAFANEPETKSKCWFYVFKALATKLIMGRRFLNSTETMTKHRDRLKPRTHLPSHIPKVLLVGSPSTRLSCRINGNHTLANADSGSELDLMSLDYVRRMGYAIDRSESSRVQFANGSIAHTIGSVQVSVVLGEDGDSFDLRDFEVLPNLPCDVILGEDFLYDTNAFNTFESFFIDTDYHSDYFELNRIIFLGRIENFLMKTFGRDHSTVRSVAATFQERLDRIDAQENHRRASEEDRIHELSVDRQTAAWTIENQRRERYDQARLATVRQSQRPP</sequence>
<protein>
    <submittedName>
        <fullName evidence="2">Uncharacterized protein</fullName>
    </submittedName>
</protein>
<reference evidence="2" key="1">
    <citation type="submission" date="2021-03" db="EMBL/GenBank/DDBJ databases">
        <title>Comparative genomics and phylogenomic investigation of the class Geoglossomycetes provide insights into ecological specialization and systematics.</title>
        <authorList>
            <person name="Melie T."/>
            <person name="Pirro S."/>
            <person name="Miller A.N."/>
            <person name="Quandt A."/>
        </authorList>
    </citation>
    <scope>NUCLEOTIDE SEQUENCE</scope>
    <source>
        <strain evidence="2">GBOQ0MN5Z8</strain>
    </source>
</reference>
<dbReference type="InterPro" id="IPR021109">
    <property type="entry name" value="Peptidase_aspartic_dom_sf"/>
</dbReference>
<accession>A0A9P8L077</accession>
<gene>
    <name evidence="2" type="ORF">FGG08_003809</name>
</gene>
<dbReference type="Proteomes" id="UP000698800">
    <property type="component" value="Unassembled WGS sequence"/>
</dbReference>
<comment type="caution">
    <text evidence="2">The sequence shown here is derived from an EMBL/GenBank/DDBJ whole genome shotgun (WGS) entry which is preliminary data.</text>
</comment>
<keyword evidence="3" id="KW-1185">Reference proteome</keyword>
<dbReference type="OrthoDB" id="6079484at2759"/>
<feature type="region of interest" description="Disordered" evidence="1">
    <location>
        <begin position="100"/>
        <end position="122"/>
    </location>
</feature>
<evidence type="ECO:0000313" key="3">
    <source>
        <dbReference type="Proteomes" id="UP000698800"/>
    </source>
</evidence>
<dbReference type="EMBL" id="JAGHQL010000070">
    <property type="protein sequence ID" value="KAH0541717.1"/>
    <property type="molecule type" value="Genomic_DNA"/>
</dbReference>
<dbReference type="CDD" id="cd00303">
    <property type="entry name" value="retropepsin_like"/>
    <property type="match status" value="2"/>
</dbReference>
<name>A0A9P8L077_9PEZI</name>
<dbReference type="Gene3D" id="2.40.70.10">
    <property type="entry name" value="Acid Proteases"/>
    <property type="match status" value="2"/>
</dbReference>
<organism evidence="2 3">
    <name type="scientific">Glutinoglossum americanum</name>
    <dbReference type="NCBI Taxonomy" id="1670608"/>
    <lineage>
        <taxon>Eukaryota</taxon>
        <taxon>Fungi</taxon>
        <taxon>Dikarya</taxon>
        <taxon>Ascomycota</taxon>
        <taxon>Pezizomycotina</taxon>
        <taxon>Geoglossomycetes</taxon>
        <taxon>Geoglossales</taxon>
        <taxon>Geoglossaceae</taxon>
        <taxon>Glutinoglossum</taxon>
    </lineage>
</organism>
<proteinExistence type="predicted"/>
<evidence type="ECO:0000256" key="1">
    <source>
        <dbReference type="SAM" id="MobiDB-lite"/>
    </source>
</evidence>
<evidence type="ECO:0000313" key="2">
    <source>
        <dbReference type="EMBL" id="KAH0541717.1"/>
    </source>
</evidence>
<dbReference type="AlphaFoldDB" id="A0A9P8L077"/>